<gene>
    <name evidence="2" type="ordered locus">MGMSRv2__3953</name>
</gene>
<dbReference type="KEGG" id="mgy:MGMSRv2__3953"/>
<accession>V6F8Q8</accession>
<dbReference type="STRING" id="1430440.MGMSRv2__3953"/>
<reference evidence="2 3" key="1">
    <citation type="journal article" date="2014" name="Genome Announc.">
        <title>Complete genome sequence of Magnetospirillum gryphiswaldense MSR-1.</title>
        <authorList>
            <person name="Wang X."/>
            <person name="Wang Q."/>
            <person name="Zhang W."/>
            <person name="Wang Y."/>
            <person name="Li L."/>
            <person name="Wen T."/>
            <person name="Zhang T."/>
            <person name="Zhang Y."/>
            <person name="Xu J."/>
            <person name="Hu J."/>
            <person name="Li S."/>
            <person name="Liu L."/>
            <person name="Liu J."/>
            <person name="Jiang W."/>
            <person name="Tian J."/>
            <person name="Li Y."/>
            <person name="Schuler D."/>
            <person name="Wang L."/>
            <person name="Li J."/>
        </authorList>
    </citation>
    <scope>NUCLEOTIDE SEQUENCE [LARGE SCALE GENOMIC DNA]</scope>
    <source>
        <strain evidence="3">DSM 6361 / JCM 21280 / NBRC 15271 / MSR-1</strain>
    </source>
</reference>
<evidence type="ECO:0000256" key="1">
    <source>
        <dbReference type="SAM" id="MobiDB-lite"/>
    </source>
</evidence>
<proteinExistence type="predicted"/>
<protein>
    <submittedName>
        <fullName evidence="2">Uncharacterized protein</fullName>
    </submittedName>
</protein>
<feature type="region of interest" description="Disordered" evidence="1">
    <location>
        <begin position="42"/>
        <end position="76"/>
    </location>
</feature>
<sequence>MTTGRRLMGGKIKVGLFLLMCLAVPLGAGSLRAEIGTRPAEPVKAEVVPPETAEGGRKKQDNMEKPTLKEGAVGRRAIDAHAQKSLVDRIKNCCKDGQK</sequence>
<keyword evidence="3" id="KW-1185">Reference proteome</keyword>
<name>V6F8Q8_MAGGM</name>
<dbReference type="EMBL" id="HG794546">
    <property type="protein sequence ID" value="CDL01168.1"/>
    <property type="molecule type" value="Genomic_DNA"/>
</dbReference>
<feature type="compositionally biased region" description="Low complexity" evidence="1">
    <location>
        <begin position="42"/>
        <end position="53"/>
    </location>
</feature>
<evidence type="ECO:0000313" key="2">
    <source>
        <dbReference type="EMBL" id="CDL01168.1"/>
    </source>
</evidence>
<feature type="compositionally biased region" description="Basic and acidic residues" evidence="1">
    <location>
        <begin position="54"/>
        <end position="76"/>
    </location>
</feature>
<evidence type="ECO:0000313" key="3">
    <source>
        <dbReference type="Proteomes" id="UP000018922"/>
    </source>
</evidence>
<dbReference type="Proteomes" id="UP000018922">
    <property type="component" value="Chromosome I"/>
</dbReference>
<organism evidence="2 3">
    <name type="scientific">Magnetospirillum gryphiswaldense (strain DSM 6361 / JCM 21280 / NBRC 15271 / MSR-1)</name>
    <dbReference type="NCBI Taxonomy" id="431944"/>
    <lineage>
        <taxon>Bacteria</taxon>
        <taxon>Pseudomonadati</taxon>
        <taxon>Pseudomonadota</taxon>
        <taxon>Alphaproteobacteria</taxon>
        <taxon>Rhodospirillales</taxon>
        <taxon>Rhodospirillaceae</taxon>
        <taxon>Magnetospirillum</taxon>
    </lineage>
</organism>
<dbReference type="HOGENOM" id="CLU_2316933_0_0_5"/>
<dbReference type="AlphaFoldDB" id="V6F8Q8"/>